<dbReference type="GO" id="GO:0017057">
    <property type="term" value="F:6-phosphogluconolactonase activity"/>
    <property type="evidence" value="ECO:0007669"/>
    <property type="project" value="TreeGrafter"/>
</dbReference>
<evidence type="ECO:0000313" key="4">
    <source>
        <dbReference type="Proteomes" id="UP000566813"/>
    </source>
</evidence>
<dbReference type="Gene3D" id="2.130.10.10">
    <property type="entry name" value="YVTN repeat-like/Quinoprotein amine dehydrogenase"/>
    <property type="match status" value="1"/>
</dbReference>
<reference evidence="3 4" key="1">
    <citation type="submission" date="2020-08" db="EMBL/GenBank/DDBJ databases">
        <title>The genome sequence of type strain Novosphingobium flavum NBRC 111647.</title>
        <authorList>
            <person name="Liu Y."/>
        </authorList>
    </citation>
    <scope>NUCLEOTIDE SEQUENCE [LARGE SCALE GENOMIC DNA]</scope>
    <source>
        <strain evidence="3 4">NBRC 111647</strain>
    </source>
</reference>
<dbReference type="PANTHER" id="PTHR30344:SF1">
    <property type="entry name" value="6-PHOSPHOGLUCONOLACTONASE"/>
    <property type="match status" value="1"/>
</dbReference>
<dbReference type="AlphaFoldDB" id="A0A7X1FTR9"/>
<evidence type="ECO:0000256" key="2">
    <source>
        <dbReference type="ARBA" id="ARBA00022526"/>
    </source>
</evidence>
<dbReference type="InterPro" id="IPR011045">
    <property type="entry name" value="N2O_reductase_N"/>
</dbReference>
<keyword evidence="2" id="KW-0119">Carbohydrate metabolism</keyword>
<dbReference type="Pfam" id="PF10282">
    <property type="entry name" value="Lactonase"/>
    <property type="match status" value="1"/>
</dbReference>
<dbReference type="Proteomes" id="UP000566813">
    <property type="component" value="Unassembled WGS sequence"/>
</dbReference>
<dbReference type="InterPro" id="IPR015943">
    <property type="entry name" value="WD40/YVTN_repeat-like_dom_sf"/>
</dbReference>
<accession>A0A7X1FTR9</accession>
<comment type="similarity">
    <text evidence="1">Belongs to the cycloisomerase 2 family.</text>
</comment>
<evidence type="ECO:0000256" key="1">
    <source>
        <dbReference type="ARBA" id="ARBA00005564"/>
    </source>
</evidence>
<dbReference type="GO" id="GO:0006006">
    <property type="term" value="P:glucose metabolic process"/>
    <property type="evidence" value="ECO:0007669"/>
    <property type="project" value="UniProtKB-KW"/>
</dbReference>
<organism evidence="3 4">
    <name type="scientific">Novosphingobium flavum</name>
    <dbReference type="NCBI Taxonomy" id="1778672"/>
    <lineage>
        <taxon>Bacteria</taxon>
        <taxon>Pseudomonadati</taxon>
        <taxon>Pseudomonadota</taxon>
        <taxon>Alphaproteobacteria</taxon>
        <taxon>Sphingomonadales</taxon>
        <taxon>Sphingomonadaceae</taxon>
        <taxon>Novosphingobium</taxon>
    </lineage>
</organism>
<proteinExistence type="inferred from homology"/>
<comment type="caution">
    <text evidence="3">The sequence shown here is derived from an EMBL/GenBank/DDBJ whole genome shotgun (WGS) entry which is preliminary data.</text>
</comment>
<dbReference type="EMBL" id="JACLAW010000011">
    <property type="protein sequence ID" value="MBC2666684.1"/>
    <property type="molecule type" value="Genomic_DNA"/>
</dbReference>
<evidence type="ECO:0000313" key="3">
    <source>
        <dbReference type="EMBL" id="MBC2666684.1"/>
    </source>
</evidence>
<dbReference type="PANTHER" id="PTHR30344">
    <property type="entry name" value="6-PHOSPHOGLUCONOLACTONASE-RELATED"/>
    <property type="match status" value="1"/>
</dbReference>
<dbReference type="SUPFAM" id="SSF50974">
    <property type="entry name" value="Nitrous oxide reductase, N-terminal domain"/>
    <property type="match status" value="1"/>
</dbReference>
<gene>
    <name evidence="3" type="ORF">H7F51_14275</name>
</gene>
<name>A0A7X1FTR9_9SPHN</name>
<keyword evidence="4" id="KW-1185">Reference proteome</keyword>
<keyword evidence="2" id="KW-0313">Glucose metabolism</keyword>
<dbReference type="InterPro" id="IPR019405">
    <property type="entry name" value="Lactonase_7-beta_prop"/>
</dbReference>
<sequence length="355" mass="38081">MWAADKEQAAMNADGAKAERYLVGCWTFTDPDRALATPACRLDVAAQATIGAHADHATAVYYGAVEPGGRSILLLHNDLHRSSMSRQRFDENGKLVELGRWSSGGDGGSYIAFDRTGAYFAVANARGRRWTVFRNGDTPEIIAQLTHEGKGPHPRQAHSHPHCIVFSPDNCWLYAADMGADAVLAFPFDAASGQVGEKRLVYRAAPGLGPRHILFHRGLAYLLCELGNRLIVLRPGADGMLQELQGVDTLPDGFTGDSHTAHLAVGPGDDLILVSNRGHDSIVGFALGADGLVVRCEWTASGGKWPWFFLVTATGGLLVANTLSDTITQFARDVGGKFIQTGSVAAERPAFIAQF</sequence>
<protein>
    <submittedName>
        <fullName evidence="3">Beta-propeller fold lactonase family protein</fullName>
    </submittedName>
</protein>
<dbReference type="RefSeq" id="WP_185664984.1">
    <property type="nucleotide sequence ID" value="NZ_JACLAW010000011.1"/>
</dbReference>
<dbReference type="InterPro" id="IPR050282">
    <property type="entry name" value="Cycloisomerase_2"/>
</dbReference>